<keyword evidence="4" id="KW-1185">Reference proteome</keyword>
<dbReference type="Proteomes" id="UP001596408">
    <property type="component" value="Unassembled WGS sequence"/>
</dbReference>
<proteinExistence type="predicted"/>
<keyword evidence="1" id="KW-0472">Membrane</keyword>
<feature type="domain" description="DUF1616" evidence="2">
    <location>
        <begin position="21"/>
        <end position="342"/>
    </location>
</feature>
<dbReference type="InterPro" id="IPR011674">
    <property type="entry name" value="DUF1616"/>
</dbReference>
<dbReference type="RefSeq" id="WP_379691871.1">
    <property type="nucleotide sequence ID" value="NZ_JBHSXH010000001.1"/>
</dbReference>
<feature type="transmembrane region" description="Helical" evidence="1">
    <location>
        <begin position="44"/>
        <end position="65"/>
    </location>
</feature>
<keyword evidence="1" id="KW-1133">Transmembrane helix</keyword>
<dbReference type="EMBL" id="JBHSXH010000001">
    <property type="protein sequence ID" value="MFC6823441.1"/>
    <property type="molecule type" value="Genomic_DNA"/>
</dbReference>
<comment type="caution">
    <text evidence="3">The sequence shown here is derived from an EMBL/GenBank/DDBJ whole genome shotgun (WGS) entry which is preliminary data.</text>
</comment>
<protein>
    <submittedName>
        <fullName evidence="3">DUF1616 domain-containing protein</fullName>
    </submittedName>
</protein>
<gene>
    <name evidence="3" type="ORF">ACFQEV_00255</name>
</gene>
<feature type="transmembrane region" description="Helical" evidence="1">
    <location>
        <begin position="102"/>
        <end position="124"/>
    </location>
</feature>
<evidence type="ECO:0000313" key="4">
    <source>
        <dbReference type="Proteomes" id="UP001596408"/>
    </source>
</evidence>
<keyword evidence="1" id="KW-0812">Transmembrane</keyword>
<name>A0ABD5TS69_9EURY</name>
<dbReference type="InterPro" id="IPR014495">
    <property type="entry name" value="UCP018671"/>
</dbReference>
<evidence type="ECO:0000256" key="1">
    <source>
        <dbReference type="SAM" id="Phobius"/>
    </source>
</evidence>
<organism evidence="3 4">
    <name type="scientific">Halopelagius fulvigenes</name>
    <dbReference type="NCBI Taxonomy" id="1198324"/>
    <lineage>
        <taxon>Archaea</taxon>
        <taxon>Methanobacteriati</taxon>
        <taxon>Methanobacteriota</taxon>
        <taxon>Stenosarchaea group</taxon>
        <taxon>Halobacteria</taxon>
        <taxon>Halobacteriales</taxon>
        <taxon>Haloferacaceae</taxon>
    </lineage>
</organism>
<feature type="transmembrane region" description="Helical" evidence="1">
    <location>
        <begin position="16"/>
        <end position="38"/>
    </location>
</feature>
<reference evidence="3 4" key="1">
    <citation type="journal article" date="2019" name="Int. J. Syst. Evol. Microbiol.">
        <title>The Global Catalogue of Microorganisms (GCM) 10K type strain sequencing project: providing services to taxonomists for standard genome sequencing and annotation.</title>
        <authorList>
            <consortium name="The Broad Institute Genomics Platform"/>
            <consortium name="The Broad Institute Genome Sequencing Center for Infectious Disease"/>
            <person name="Wu L."/>
            <person name="Ma J."/>
        </authorList>
    </citation>
    <scope>NUCLEOTIDE SEQUENCE [LARGE SCALE GENOMIC DNA]</scope>
    <source>
        <strain evidence="3 4">YIM 94188</strain>
    </source>
</reference>
<sequence>MAEKRTSQTSRAGRPWDLVVVVLATLLAAAMVFVPFFSGSLIQIVFVLPLLIFLPGYAFVSALYVRQAAVRETTDEETTDEETTDEEVIPRLARGLDSPARVVLSVLASVILVPMTALLLNFTPFGVRRIPVLVAVTALTLAFAIIAVARRSSVPRRERFAPAVPSVGAGGWSFRGDSAVGTALNVVVVASLFLALATTAYALAAPPAPQGESFTEFYILSENETGELVANDYPKDLTVGEPTQLTAAVENREEHSQQYTVVVLEQRVESNGTGNDTRVVESEELRRLNASVESGETAYLNHSVTPTMSGDDVRLTYLLYRGDAPANPTAENAYRNLRLYVDVTGGSSGSGSSSSSGSGSGS</sequence>
<feature type="transmembrane region" description="Helical" evidence="1">
    <location>
        <begin position="183"/>
        <end position="204"/>
    </location>
</feature>
<feature type="transmembrane region" description="Helical" evidence="1">
    <location>
        <begin position="130"/>
        <end position="149"/>
    </location>
</feature>
<evidence type="ECO:0000259" key="2">
    <source>
        <dbReference type="Pfam" id="PF07760"/>
    </source>
</evidence>
<dbReference type="Pfam" id="PF07760">
    <property type="entry name" value="DUF1616"/>
    <property type="match status" value="1"/>
</dbReference>
<evidence type="ECO:0000313" key="3">
    <source>
        <dbReference type="EMBL" id="MFC6823441.1"/>
    </source>
</evidence>
<dbReference type="PIRSF" id="PIRSF018671">
    <property type="entry name" value="UCP018671"/>
    <property type="match status" value="1"/>
</dbReference>
<accession>A0ABD5TS69</accession>
<dbReference type="AlphaFoldDB" id="A0ABD5TS69"/>